<dbReference type="PANTHER" id="PTHR47232:SF1">
    <property type="entry name" value="TRANSDUCIN FAMILY PROTEIN _ WD-40 REPEAT FAMILY PROTEIN"/>
    <property type="match status" value="1"/>
</dbReference>
<proteinExistence type="predicted"/>
<dbReference type="Gene3D" id="2.130.10.10">
    <property type="entry name" value="YVTN repeat-like/Quinoprotein amine dehydrogenase"/>
    <property type="match status" value="1"/>
</dbReference>
<sequence length="850" mass="91231">MYRPPDRLYDNRHRHTNSDSRGHPSPSNGGPWERDRARQSSQPTFNHRDDAGRRSPLPPLFGGYQNGDGDARKRTWKSTLYPRAEEGGNDSKRQKVDNGDEGGSEPSATKQTEDGADSRRGNDGEDGRTQPGSASNRVKLGPAYSGAKQATDLSGSGSVSVKENIQDTRARVSSPFPSSHTNGTSLNRPSWQGPKGHTPGRAPHETPSPANGQPRGPPLSRPLLPPETPRPQNSPAHISLPPKPANHGQETQRPGTASQRTPAPPSVTSPPQRPTNDDVRNHEEDEEDALSVASSEATASSSSGSEDEDASDAMAVSRTISSGNVGDGVNVQVLTRLVERFRSERQKWLRRHAKAKSSSKRMAKLSSAILRVAEDAFITEPTPVAPLQATSSANGTLVSRNSSRSDVQSQHTSLSRAGSTSLSTPSHSTVVSTPSGSSGPASGSRQPQPRASASASTSGSTDHQSVRIVQSSYSSKYTSRKPREILPIPSRLDQGRPVAPMNNDFSNMLVTTTLDGCVRVWDVDKRIPVVTVPSNVLDVTWPEAACWLPNNVLAIAPALSFQQKGEITKSRHEMILLYGLPSAYRSPSASNYRARGIKDRVSDTWTYAACWCGDKPGGTVVATAGGAKEVIFWNLDTSNPQDYALRDQSSIQIHKSTIHALAYSPNLSTLFSGSADKTLISTSISNLATTRTSRFSDRIASISVNSAQGGGNVLLVCLAAAEGQCVVWDGRVATGDGVVMRFGVAEHGTTLSSHSTPSFNPSGLFVAYPRRSQPEVCVWDQRFVKTRCTPGATGSDGDSLCDKLKTDHSMNGGAGLREVMWHPTRNMLVTAGIDYRLGFHDIEYINTSGR</sequence>
<feature type="compositionally biased region" description="Basic and acidic residues" evidence="1">
    <location>
        <begin position="111"/>
        <end position="128"/>
    </location>
</feature>
<feature type="compositionally biased region" description="Basic and acidic residues" evidence="1">
    <location>
        <begin position="1"/>
        <end position="22"/>
    </location>
</feature>
<dbReference type="Pfam" id="PF00400">
    <property type="entry name" value="WD40"/>
    <property type="match status" value="1"/>
</dbReference>
<dbReference type="STRING" id="1344416.A0A139ABM9"/>
<feature type="compositionally biased region" description="Polar residues" evidence="1">
    <location>
        <begin position="175"/>
        <end position="190"/>
    </location>
</feature>
<feature type="compositionally biased region" description="Basic and acidic residues" evidence="1">
    <location>
        <begin position="83"/>
        <end position="98"/>
    </location>
</feature>
<name>A0A139ABM9_GONPJ</name>
<dbReference type="OMA" id="GFESICA"/>
<evidence type="ECO:0000256" key="1">
    <source>
        <dbReference type="SAM" id="MobiDB-lite"/>
    </source>
</evidence>
<reference evidence="2 3" key="1">
    <citation type="journal article" date="2015" name="Genome Biol. Evol.">
        <title>Phylogenomic analyses indicate that early fungi evolved digesting cell walls of algal ancestors of land plants.</title>
        <authorList>
            <person name="Chang Y."/>
            <person name="Wang S."/>
            <person name="Sekimoto S."/>
            <person name="Aerts A.L."/>
            <person name="Choi C."/>
            <person name="Clum A."/>
            <person name="LaButti K.M."/>
            <person name="Lindquist E.A."/>
            <person name="Yee Ngan C."/>
            <person name="Ohm R.A."/>
            <person name="Salamov A.A."/>
            <person name="Grigoriev I.V."/>
            <person name="Spatafora J.W."/>
            <person name="Berbee M.L."/>
        </authorList>
    </citation>
    <scope>NUCLEOTIDE SEQUENCE [LARGE SCALE GENOMIC DNA]</scope>
    <source>
        <strain evidence="2 3">JEL478</strain>
    </source>
</reference>
<feature type="compositionally biased region" description="Pro residues" evidence="1">
    <location>
        <begin position="215"/>
        <end position="229"/>
    </location>
</feature>
<feature type="compositionally biased region" description="Pro residues" evidence="1">
    <location>
        <begin position="262"/>
        <end position="273"/>
    </location>
</feature>
<protein>
    <submittedName>
        <fullName evidence="2">WD40 repeat-like protein</fullName>
    </submittedName>
</protein>
<accession>A0A139ABM9</accession>
<feature type="compositionally biased region" description="Polar residues" evidence="1">
    <location>
        <begin position="467"/>
        <end position="477"/>
    </location>
</feature>
<dbReference type="InterPro" id="IPR036322">
    <property type="entry name" value="WD40_repeat_dom_sf"/>
</dbReference>
<dbReference type="InterPro" id="IPR015943">
    <property type="entry name" value="WD40/YVTN_repeat-like_dom_sf"/>
</dbReference>
<feature type="compositionally biased region" description="Polar residues" evidence="1">
    <location>
        <begin position="151"/>
        <end position="163"/>
    </location>
</feature>
<dbReference type="AlphaFoldDB" id="A0A139ABM9"/>
<organism evidence="2 3">
    <name type="scientific">Gonapodya prolifera (strain JEL478)</name>
    <name type="common">Monoblepharis prolifera</name>
    <dbReference type="NCBI Taxonomy" id="1344416"/>
    <lineage>
        <taxon>Eukaryota</taxon>
        <taxon>Fungi</taxon>
        <taxon>Fungi incertae sedis</taxon>
        <taxon>Chytridiomycota</taxon>
        <taxon>Chytridiomycota incertae sedis</taxon>
        <taxon>Monoblepharidomycetes</taxon>
        <taxon>Monoblepharidales</taxon>
        <taxon>Gonapodyaceae</taxon>
        <taxon>Gonapodya</taxon>
    </lineage>
</organism>
<feature type="region of interest" description="Disordered" evidence="1">
    <location>
        <begin position="1"/>
        <end position="329"/>
    </location>
</feature>
<feature type="region of interest" description="Disordered" evidence="1">
    <location>
        <begin position="386"/>
        <end position="482"/>
    </location>
</feature>
<feature type="compositionally biased region" description="Polar residues" evidence="1">
    <location>
        <begin position="248"/>
        <end position="261"/>
    </location>
</feature>
<gene>
    <name evidence="2" type="ORF">M427DRAFT_58068</name>
</gene>
<feature type="compositionally biased region" description="Polar residues" evidence="1">
    <location>
        <begin position="388"/>
        <end position="417"/>
    </location>
</feature>
<dbReference type="SUPFAM" id="SSF50978">
    <property type="entry name" value="WD40 repeat-like"/>
    <property type="match status" value="1"/>
</dbReference>
<feature type="compositionally biased region" description="Low complexity" evidence="1">
    <location>
        <begin position="451"/>
        <end position="461"/>
    </location>
</feature>
<dbReference type="EMBL" id="KQ965773">
    <property type="protein sequence ID" value="KXS13823.1"/>
    <property type="molecule type" value="Genomic_DNA"/>
</dbReference>
<feature type="compositionally biased region" description="Low complexity" evidence="1">
    <location>
        <begin position="290"/>
        <end position="304"/>
    </location>
</feature>
<evidence type="ECO:0000313" key="3">
    <source>
        <dbReference type="Proteomes" id="UP000070544"/>
    </source>
</evidence>
<keyword evidence="3" id="KW-1185">Reference proteome</keyword>
<evidence type="ECO:0000313" key="2">
    <source>
        <dbReference type="EMBL" id="KXS13823.1"/>
    </source>
</evidence>
<dbReference type="InterPro" id="IPR001680">
    <property type="entry name" value="WD40_rpt"/>
</dbReference>
<dbReference type="OrthoDB" id="10251741at2759"/>
<feature type="compositionally biased region" description="Low complexity" evidence="1">
    <location>
        <begin position="418"/>
        <end position="444"/>
    </location>
</feature>
<dbReference type="PANTHER" id="PTHR47232">
    <property type="entry name" value="TRANSDUCIN FAMILY PROTEIN / WD-40 REPEAT FAMILY PROTEIN"/>
    <property type="match status" value="1"/>
</dbReference>
<dbReference type="Proteomes" id="UP000070544">
    <property type="component" value="Unassembled WGS sequence"/>
</dbReference>
<dbReference type="SMART" id="SM00320">
    <property type="entry name" value="WD40"/>
    <property type="match status" value="4"/>
</dbReference>